<keyword evidence="4" id="KW-1185">Reference proteome</keyword>
<dbReference type="EMBL" id="JASTZU010000034">
    <property type="protein sequence ID" value="MDL4840765.1"/>
    <property type="molecule type" value="Genomic_DNA"/>
</dbReference>
<sequence length="397" mass="44998">MTHNKEEDEIKFLLKDMPRIQDDQTKEQLYTKITNELDDKQSGSNKKVRLTWMVPSLLSIAVLFLVVVIVQNSNSNDMANESLSGDQETATEESADSATFEIAEEKAESSQANEAEGSMEDSALMDTALSSHLVFEDDLNRTIIHLAGTEPNLQSVIPVTLIEQNNNREPEHYYNQLDLYVNEDELGITLISFEGITFDLLEEENRVVGRVKEDFKIKEGTAFANMFVKVLSTMFTPLQIEEIIVESDQLSESQFGPLDVEDNRLPLINEEKLGYKVYQFSNNHPELLVPTYRNFDTIEEALAEMQKSEPEFNLKAAIPNDTSYTLEGIENQLTITFTDSEQFGNNQITVNMIESILMTAKSYGFTEVQFQLPIDHVGEYTFDAPIQIPIAVNPYDD</sequence>
<reference evidence="3 4" key="1">
    <citation type="submission" date="2023-06" db="EMBL/GenBank/DDBJ databases">
        <title>Aquibacillus rhizosphaerae LR5S19.</title>
        <authorList>
            <person name="Sun J.-Q."/>
        </authorList>
    </citation>
    <scope>NUCLEOTIDE SEQUENCE [LARGE SCALE GENOMIC DNA]</scope>
    <source>
        <strain evidence="3 4">LR5S19</strain>
    </source>
</reference>
<evidence type="ECO:0000256" key="1">
    <source>
        <dbReference type="SAM" id="MobiDB-lite"/>
    </source>
</evidence>
<keyword evidence="2" id="KW-1133">Transmembrane helix</keyword>
<keyword evidence="2" id="KW-0812">Transmembrane</keyword>
<feature type="region of interest" description="Disordered" evidence="1">
    <location>
        <begin position="76"/>
        <end position="97"/>
    </location>
</feature>
<feature type="transmembrane region" description="Helical" evidence="2">
    <location>
        <begin position="50"/>
        <end position="70"/>
    </location>
</feature>
<feature type="compositionally biased region" description="Polar residues" evidence="1">
    <location>
        <begin position="76"/>
        <end position="88"/>
    </location>
</feature>
<gene>
    <name evidence="3" type="ORF">QQS35_09915</name>
</gene>
<evidence type="ECO:0000256" key="2">
    <source>
        <dbReference type="SAM" id="Phobius"/>
    </source>
</evidence>
<organism evidence="3 4">
    <name type="scientific">Aquibacillus rhizosphaerae</name>
    <dbReference type="NCBI Taxonomy" id="3051431"/>
    <lineage>
        <taxon>Bacteria</taxon>
        <taxon>Bacillati</taxon>
        <taxon>Bacillota</taxon>
        <taxon>Bacilli</taxon>
        <taxon>Bacillales</taxon>
        <taxon>Bacillaceae</taxon>
        <taxon>Aquibacillus</taxon>
    </lineage>
</organism>
<dbReference type="Proteomes" id="UP001235343">
    <property type="component" value="Unassembled WGS sequence"/>
</dbReference>
<dbReference type="RefSeq" id="WP_285931903.1">
    <property type="nucleotide sequence ID" value="NZ_JASTZU010000034.1"/>
</dbReference>
<comment type="caution">
    <text evidence="3">The sequence shown here is derived from an EMBL/GenBank/DDBJ whole genome shotgun (WGS) entry which is preliminary data.</text>
</comment>
<accession>A0ABT7L4H1</accession>
<evidence type="ECO:0008006" key="5">
    <source>
        <dbReference type="Google" id="ProtNLM"/>
    </source>
</evidence>
<evidence type="ECO:0000313" key="3">
    <source>
        <dbReference type="EMBL" id="MDL4840765.1"/>
    </source>
</evidence>
<evidence type="ECO:0000313" key="4">
    <source>
        <dbReference type="Proteomes" id="UP001235343"/>
    </source>
</evidence>
<name>A0ABT7L4H1_9BACI</name>
<protein>
    <recommendedName>
        <fullName evidence="5">GerMN domain-containing protein</fullName>
    </recommendedName>
</protein>
<keyword evidence="2" id="KW-0472">Membrane</keyword>
<proteinExistence type="predicted"/>